<gene>
    <name evidence="3" type="ORF">DC082_02285</name>
</gene>
<dbReference type="GO" id="GO:0016740">
    <property type="term" value="F:transferase activity"/>
    <property type="evidence" value="ECO:0007669"/>
    <property type="project" value="UniProtKB-KW"/>
</dbReference>
<evidence type="ECO:0000256" key="1">
    <source>
        <dbReference type="ARBA" id="ARBA00008984"/>
    </source>
</evidence>
<keyword evidence="3" id="KW-0808">Transferase</keyword>
<accession>A0A2U2AME7</accession>
<evidence type="ECO:0000313" key="3">
    <source>
        <dbReference type="EMBL" id="PWD84392.1"/>
    </source>
</evidence>
<comment type="caution">
    <text evidence="3">The sequence shown here is derived from an EMBL/GenBank/DDBJ whole genome shotgun (WGS) entry which is preliminary data.</text>
</comment>
<comment type="similarity">
    <text evidence="1">Belongs to the sulfur carrier protein TusA family.</text>
</comment>
<evidence type="ECO:0000313" key="4">
    <source>
        <dbReference type="Proteomes" id="UP000244948"/>
    </source>
</evidence>
<proteinExistence type="inferred from homology"/>
<dbReference type="AlphaFoldDB" id="A0A2U2AME7"/>
<dbReference type="PANTHER" id="PTHR33279">
    <property type="entry name" value="SULFUR CARRIER PROTEIN YEDF-RELATED"/>
    <property type="match status" value="1"/>
</dbReference>
<dbReference type="Pfam" id="PF01206">
    <property type="entry name" value="TusA"/>
    <property type="match status" value="1"/>
</dbReference>
<name>A0A2U2AME7_9GAMM</name>
<sequence>MSECHDKAVIQLDLKGLNCPMPILKTKQALMRAEKGDRLEVYATDPHAEIDFKAYLARTEHQLLSFEKRDGLFIFLIEKA</sequence>
<dbReference type="InterPro" id="IPR036868">
    <property type="entry name" value="TusA-like_sf"/>
</dbReference>
<organism evidence="3 4">
    <name type="scientific">Ignatzschineria indica</name>
    <dbReference type="NCBI Taxonomy" id="472583"/>
    <lineage>
        <taxon>Bacteria</taxon>
        <taxon>Pseudomonadati</taxon>
        <taxon>Pseudomonadota</taxon>
        <taxon>Gammaproteobacteria</taxon>
        <taxon>Cardiobacteriales</taxon>
        <taxon>Ignatzschineriaceae</taxon>
        <taxon>Ignatzschineria</taxon>
    </lineage>
</organism>
<dbReference type="Proteomes" id="UP000244948">
    <property type="component" value="Unassembled WGS sequence"/>
</dbReference>
<dbReference type="EMBL" id="QEWR01000002">
    <property type="protein sequence ID" value="PWD84392.1"/>
    <property type="molecule type" value="Genomic_DNA"/>
</dbReference>
<protein>
    <submittedName>
        <fullName evidence="3">Sulfurtransferase TusA family protein</fullName>
    </submittedName>
</protein>
<dbReference type="CDD" id="cd00291">
    <property type="entry name" value="SirA_YedF_YeeD"/>
    <property type="match status" value="1"/>
</dbReference>
<feature type="domain" description="UPF0033" evidence="2">
    <location>
        <begin position="12"/>
        <end position="36"/>
    </location>
</feature>
<dbReference type="PROSITE" id="PS01148">
    <property type="entry name" value="UPF0033"/>
    <property type="match status" value="1"/>
</dbReference>
<dbReference type="SUPFAM" id="SSF64307">
    <property type="entry name" value="SirA-like"/>
    <property type="match status" value="1"/>
</dbReference>
<reference evidence="3 4" key="1">
    <citation type="journal article" date="2018" name="Genome Announc.">
        <title>Ignatzschineria cameli sp. nov., isolated from necrotic foot tissue of dromedaries (Camelus dromedarius) and associated maggots (Wohlfahrtia species) in Dubai.</title>
        <authorList>
            <person name="Tsang C.C."/>
            <person name="Tang J.Y."/>
            <person name="Fong J.Y."/>
            <person name="Kinne J."/>
            <person name="Lee H.H."/>
            <person name="Joseph M."/>
            <person name="Jose S."/>
            <person name="Schuster R.K."/>
            <person name="Tang Y."/>
            <person name="Sivakumar S."/>
            <person name="Chen J.H."/>
            <person name="Teng J.L."/>
            <person name="Lau S.K."/>
            <person name="Wernery U."/>
            <person name="Woo P.C."/>
        </authorList>
    </citation>
    <scope>NUCLEOTIDE SEQUENCE [LARGE SCALE GENOMIC DNA]</scope>
    <source>
        <strain evidence="3 4">KCTC 22643</strain>
    </source>
</reference>
<evidence type="ECO:0000259" key="2">
    <source>
        <dbReference type="PROSITE" id="PS01148"/>
    </source>
</evidence>
<keyword evidence="4" id="KW-1185">Reference proteome</keyword>
<dbReference type="InterPro" id="IPR001455">
    <property type="entry name" value="TusA-like"/>
</dbReference>
<dbReference type="Gene3D" id="3.30.110.40">
    <property type="entry name" value="TusA-like domain"/>
    <property type="match status" value="1"/>
</dbReference>
<dbReference type="RefSeq" id="WP_109235578.1">
    <property type="nucleotide sequence ID" value="NZ_BMXZ01000001.1"/>
</dbReference>
<dbReference type="PANTHER" id="PTHR33279:SF6">
    <property type="entry name" value="SULFUR CARRIER PROTEIN YEDF-RELATED"/>
    <property type="match status" value="1"/>
</dbReference>